<evidence type="ECO:0000313" key="3">
    <source>
        <dbReference type="Proteomes" id="UP000649617"/>
    </source>
</evidence>
<feature type="region of interest" description="Disordered" evidence="1">
    <location>
        <begin position="32"/>
        <end position="52"/>
    </location>
</feature>
<dbReference type="EMBL" id="CAJNIZ010043938">
    <property type="protein sequence ID" value="CAE7673330.1"/>
    <property type="molecule type" value="Genomic_DNA"/>
</dbReference>
<gene>
    <name evidence="2" type="ORF">SPIL2461_LOCUS18616</name>
</gene>
<dbReference type="AlphaFoldDB" id="A0A812WAF2"/>
<sequence length="168" mass="17433">LDARGRCAAGGVAANIGLGEPVAQTRTGLRLKAPAPARKPPPARTAAPPSVVQKEPEELQVMSAAKLWQIVQHLQSLGGGGLPILPSHREGMEAWVLKAQRLLAVTPGTQAAGAPSELGQAAKGGFYLDVAELPLPRGGSVREEHLEARKLRLQRRCAAEGGTPAAGQ</sequence>
<feature type="non-terminal residue" evidence="2">
    <location>
        <position position="168"/>
    </location>
</feature>
<dbReference type="Proteomes" id="UP000649617">
    <property type="component" value="Unassembled WGS sequence"/>
</dbReference>
<comment type="caution">
    <text evidence="2">The sequence shown here is derived from an EMBL/GenBank/DDBJ whole genome shotgun (WGS) entry which is preliminary data.</text>
</comment>
<reference evidence="2" key="1">
    <citation type="submission" date="2021-02" db="EMBL/GenBank/DDBJ databases">
        <authorList>
            <person name="Dougan E. K."/>
            <person name="Rhodes N."/>
            <person name="Thang M."/>
            <person name="Chan C."/>
        </authorList>
    </citation>
    <scope>NUCLEOTIDE SEQUENCE</scope>
</reference>
<dbReference type="OrthoDB" id="437074at2759"/>
<name>A0A812WAF2_SYMPI</name>
<evidence type="ECO:0000313" key="2">
    <source>
        <dbReference type="EMBL" id="CAE7673330.1"/>
    </source>
</evidence>
<organism evidence="2 3">
    <name type="scientific">Symbiodinium pilosum</name>
    <name type="common">Dinoflagellate</name>
    <dbReference type="NCBI Taxonomy" id="2952"/>
    <lineage>
        <taxon>Eukaryota</taxon>
        <taxon>Sar</taxon>
        <taxon>Alveolata</taxon>
        <taxon>Dinophyceae</taxon>
        <taxon>Suessiales</taxon>
        <taxon>Symbiodiniaceae</taxon>
        <taxon>Symbiodinium</taxon>
    </lineage>
</organism>
<accession>A0A812WAF2</accession>
<proteinExistence type="predicted"/>
<protein>
    <submittedName>
        <fullName evidence="2">Uncharacterized protein</fullName>
    </submittedName>
</protein>
<evidence type="ECO:0000256" key="1">
    <source>
        <dbReference type="SAM" id="MobiDB-lite"/>
    </source>
</evidence>
<feature type="non-terminal residue" evidence="2">
    <location>
        <position position="1"/>
    </location>
</feature>
<keyword evidence="3" id="KW-1185">Reference proteome</keyword>